<dbReference type="AlphaFoldDB" id="A0A2H3B827"/>
<keyword evidence="1" id="KW-0812">Transmembrane</keyword>
<feature type="transmembrane region" description="Helical" evidence="1">
    <location>
        <begin position="161"/>
        <end position="182"/>
    </location>
</feature>
<proteinExistence type="predicted"/>
<feature type="transmembrane region" description="Helical" evidence="1">
    <location>
        <begin position="239"/>
        <end position="260"/>
    </location>
</feature>
<dbReference type="STRING" id="1076256.A0A2H3B827"/>
<name>A0A2H3B827_9AGAR</name>
<keyword evidence="3" id="KW-1185">Reference proteome</keyword>
<keyword evidence="1" id="KW-1133">Transmembrane helix</keyword>
<dbReference type="Proteomes" id="UP000218334">
    <property type="component" value="Unassembled WGS sequence"/>
</dbReference>
<dbReference type="EMBL" id="KZ293469">
    <property type="protein sequence ID" value="PBK62198.1"/>
    <property type="molecule type" value="Genomic_DNA"/>
</dbReference>
<gene>
    <name evidence="2" type="ORF">ARMSODRAFT_861235</name>
</gene>
<feature type="transmembrane region" description="Helical" evidence="1">
    <location>
        <begin position="202"/>
        <end position="219"/>
    </location>
</feature>
<protein>
    <recommendedName>
        <fullName evidence="4">G-protein coupled receptors family 2 profile 2 domain-containing protein</fullName>
    </recommendedName>
</protein>
<feature type="transmembrane region" description="Helical" evidence="1">
    <location>
        <begin position="98"/>
        <end position="116"/>
    </location>
</feature>
<evidence type="ECO:0000313" key="2">
    <source>
        <dbReference type="EMBL" id="PBK62198.1"/>
    </source>
</evidence>
<accession>A0A2H3B827</accession>
<feature type="transmembrane region" description="Helical" evidence="1">
    <location>
        <begin position="12"/>
        <end position="33"/>
    </location>
</feature>
<evidence type="ECO:0008006" key="4">
    <source>
        <dbReference type="Google" id="ProtNLM"/>
    </source>
</evidence>
<feature type="non-terminal residue" evidence="2">
    <location>
        <position position="1"/>
    </location>
</feature>
<reference evidence="3" key="1">
    <citation type="journal article" date="2017" name="Nat. Ecol. Evol.">
        <title>Genome expansion and lineage-specific genetic innovations in the forest pathogenic fungi Armillaria.</title>
        <authorList>
            <person name="Sipos G."/>
            <person name="Prasanna A.N."/>
            <person name="Walter M.C."/>
            <person name="O'Connor E."/>
            <person name="Balint B."/>
            <person name="Krizsan K."/>
            <person name="Kiss B."/>
            <person name="Hess J."/>
            <person name="Varga T."/>
            <person name="Slot J."/>
            <person name="Riley R."/>
            <person name="Boka B."/>
            <person name="Rigling D."/>
            <person name="Barry K."/>
            <person name="Lee J."/>
            <person name="Mihaltcheva S."/>
            <person name="LaButti K."/>
            <person name="Lipzen A."/>
            <person name="Waldron R."/>
            <person name="Moloney N.M."/>
            <person name="Sperisen C."/>
            <person name="Kredics L."/>
            <person name="Vagvoelgyi C."/>
            <person name="Patrignani A."/>
            <person name="Fitzpatrick D."/>
            <person name="Nagy I."/>
            <person name="Doyle S."/>
            <person name="Anderson J.B."/>
            <person name="Grigoriev I.V."/>
            <person name="Gueldener U."/>
            <person name="Muensterkoetter M."/>
            <person name="Nagy L.G."/>
        </authorList>
    </citation>
    <scope>NUCLEOTIDE SEQUENCE [LARGE SCALE GENOMIC DNA]</scope>
    <source>
        <strain evidence="3">28-4</strain>
    </source>
</reference>
<evidence type="ECO:0000313" key="3">
    <source>
        <dbReference type="Proteomes" id="UP000218334"/>
    </source>
</evidence>
<feature type="transmembrane region" description="Helical" evidence="1">
    <location>
        <begin position="128"/>
        <end position="149"/>
    </location>
</feature>
<organism evidence="2 3">
    <name type="scientific">Armillaria solidipes</name>
    <dbReference type="NCBI Taxonomy" id="1076256"/>
    <lineage>
        <taxon>Eukaryota</taxon>
        <taxon>Fungi</taxon>
        <taxon>Dikarya</taxon>
        <taxon>Basidiomycota</taxon>
        <taxon>Agaricomycotina</taxon>
        <taxon>Agaricomycetes</taxon>
        <taxon>Agaricomycetidae</taxon>
        <taxon>Agaricales</taxon>
        <taxon>Marasmiineae</taxon>
        <taxon>Physalacriaceae</taxon>
        <taxon>Armillaria</taxon>
    </lineage>
</organism>
<keyword evidence="1" id="KW-0472">Membrane</keyword>
<feature type="non-terminal residue" evidence="2">
    <location>
        <position position="265"/>
    </location>
</feature>
<feature type="transmembrane region" description="Helical" evidence="1">
    <location>
        <begin position="45"/>
        <end position="65"/>
    </location>
</feature>
<sequence length="265" mass="29636">IFRIDEAYLISAWVASFLWGCFTVLAAYAIYTIISIRKSRTPNKVVTSAIIVLYCLATAHAALSIRRLIEAFIMHADDIGSELYLADIGAKINRAKDLIYITSMWIGNLVVIWRCFNVWNKNIPVITLPVLLVFSTALSGYGTIGHYFVLETANIDEVSCWGAAMFTTSLCMNIIVTFLTAFRIWWMARSTTSKSIKRYRTLLLVIIESGLLVTITKAFEYGLYQYAPGSGLNGLNAMYIPFDCMPQITGIIPTLIVIVVNKNLT</sequence>
<evidence type="ECO:0000256" key="1">
    <source>
        <dbReference type="SAM" id="Phobius"/>
    </source>
</evidence>